<dbReference type="InterPro" id="IPR032466">
    <property type="entry name" value="Metal_Hydrolase"/>
</dbReference>
<feature type="binding site" evidence="7">
    <location>
        <position position="225"/>
    </location>
    <ligand>
        <name>substrate</name>
    </ligand>
</feature>
<reference evidence="10 11" key="1">
    <citation type="submission" date="2016-10" db="EMBL/GenBank/DDBJ databases">
        <authorList>
            <person name="de Groot N.N."/>
        </authorList>
    </citation>
    <scope>NUCLEOTIDE SEQUENCE [LARGE SCALE GENOMIC DNA]</scope>
    <source>
        <strain evidence="10 11">DSM 22900</strain>
    </source>
</reference>
<evidence type="ECO:0000256" key="4">
    <source>
        <dbReference type="ARBA" id="ARBA00023277"/>
    </source>
</evidence>
<keyword evidence="3 5" id="KW-0378">Hydrolase</keyword>
<feature type="binding site" evidence="8">
    <location>
        <position position="128"/>
    </location>
    <ligand>
        <name>Zn(2+)</name>
        <dbReference type="ChEBI" id="CHEBI:29105"/>
    </ligand>
</feature>
<dbReference type="STRING" id="623281.SAMN05421747_1036"/>
<dbReference type="SUPFAM" id="SSF51556">
    <property type="entry name" value="Metallo-dependent hydrolases"/>
    <property type="match status" value="1"/>
</dbReference>
<keyword evidence="2 8" id="KW-0479">Metal-binding</keyword>
<evidence type="ECO:0000313" key="10">
    <source>
        <dbReference type="EMBL" id="SFB99532.1"/>
    </source>
</evidence>
<evidence type="ECO:0000256" key="2">
    <source>
        <dbReference type="ARBA" id="ARBA00022723"/>
    </source>
</evidence>
<dbReference type="PIRSF" id="PIRSF038994">
    <property type="entry name" value="NagA"/>
    <property type="match status" value="1"/>
</dbReference>
<dbReference type="Pfam" id="PF01979">
    <property type="entry name" value="Amidohydro_1"/>
    <property type="match status" value="1"/>
</dbReference>
<dbReference type="SUPFAM" id="SSF51338">
    <property type="entry name" value="Composite domain of metallo-dependent hydrolases"/>
    <property type="match status" value="1"/>
</dbReference>
<name>A0A1I1FKL4_9SPHI</name>
<dbReference type="GO" id="GO:0046872">
    <property type="term" value="F:metal ion binding"/>
    <property type="evidence" value="ECO:0007669"/>
    <property type="project" value="UniProtKB-KW"/>
</dbReference>
<organism evidence="10 11">
    <name type="scientific">Parapedobacter composti</name>
    <dbReference type="NCBI Taxonomy" id="623281"/>
    <lineage>
        <taxon>Bacteria</taxon>
        <taxon>Pseudomonadati</taxon>
        <taxon>Bacteroidota</taxon>
        <taxon>Sphingobacteriia</taxon>
        <taxon>Sphingobacteriales</taxon>
        <taxon>Sphingobacteriaceae</taxon>
        <taxon>Parapedobacter</taxon>
    </lineage>
</organism>
<dbReference type="Gene3D" id="2.30.40.10">
    <property type="entry name" value="Urease, subunit C, domain 1"/>
    <property type="match status" value="1"/>
</dbReference>
<dbReference type="CDD" id="cd00854">
    <property type="entry name" value="NagA"/>
    <property type="match status" value="1"/>
</dbReference>
<dbReference type="GO" id="GO:0008448">
    <property type="term" value="F:N-acetylglucosamine-6-phosphate deacetylase activity"/>
    <property type="evidence" value="ECO:0007669"/>
    <property type="project" value="InterPro"/>
</dbReference>
<dbReference type="NCBIfam" id="TIGR00221">
    <property type="entry name" value="nagA"/>
    <property type="match status" value="1"/>
</dbReference>
<keyword evidence="11" id="KW-1185">Reference proteome</keyword>
<sequence length="369" mass="39253">MEPPIVITNGVVFTGNAFVEGLAVMITNGKIAGLIPPDGIPEEAEIFDVGGDVVAPGFIDLQVYGGGGRLFSADPAGDALDEIANALVAGGTTSFMITMATNTMAVVDQSLQVLNGYTHPALLGLHLEGPYLNPNRRGAHPAEYIRQPEQWEIAALLKRAKGRLRMMTIAPERFNGETIRLLLDAGVVLSAGHSDASFSEATAGFSHGIQAVTHLFNAMSPLHHRNPGLPAAVFQSDKVVASIIADGIHVDYEVIAISKKLLNERLFLITDAVAETQTGIYRHVFNGDRYSLPDGTLSGSSLTMMQAVANCVERVGIPLDEALRMASLYPALLIGEEDLGRISVGSVANLVVFDQQYSVKHVFLGGSPQ</sequence>
<dbReference type="AlphaFoldDB" id="A0A1I1FKL4"/>
<feature type="binding site" evidence="8">
    <location>
        <position position="214"/>
    </location>
    <ligand>
        <name>Zn(2+)</name>
        <dbReference type="ChEBI" id="CHEBI:29105"/>
    </ligand>
</feature>
<evidence type="ECO:0000256" key="8">
    <source>
        <dbReference type="PIRSR" id="PIRSR038994-3"/>
    </source>
</evidence>
<dbReference type="Proteomes" id="UP000199577">
    <property type="component" value="Unassembled WGS sequence"/>
</dbReference>
<evidence type="ECO:0000313" key="11">
    <source>
        <dbReference type="Proteomes" id="UP000199577"/>
    </source>
</evidence>
<dbReference type="PANTHER" id="PTHR11113">
    <property type="entry name" value="N-ACETYLGLUCOSAMINE-6-PHOSPHATE DEACETYLASE"/>
    <property type="match status" value="1"/>
</dbReference>
<evidence type="ECO:0000256" key="5">
    <source>
        <dbReference type="PIRNR" id="PIRNR038994"/>
    </source>
</evidence>
<feature type="binding site" evidence="7">
    <location>
        <begin position="297"/>
        <end position="299"/>
    </location>
    <ligand>
        <name>substrate</name>
    </ligand>
</feature>
<feature type="binding site" evidence="7">
    <location>
        <begin position="217"/>
        <end position="218"/>
    </location>
    <ligand>
        <name>substrate</name>
    </ligand>
</feature>
<evidence type="ECO:0000256" key="6">
    <source>
        <dbReference type="PIRSR" id="PIRSR038994-1"/>
    </source>
</evidence>
<dbReference type="RefSeq" id="WP_244518682.1">
    <property type="nucleotide sequence ID" value="NZ_FOLL01000003.1"/>
</dbReference>
<keyword evidence="4 5" id="KW-0119">Carbohydrate metabolism</keyword>
<dbReference type="PANTHER" id="PTHR11113:SF14">
    <property type="entry name" value="N-ACETYLGLUCOSAMINE-6-PHOSPHATE DEACETYLASE"/>
    <property type="match status" value="1"/>
</dbReference>
<evidence type="ECO:0000256" key="7">
    <source>
        <dbReference type="PIRSR" id="PIRSR038994-2"/>
    </source>
</evidence>
<comment type="cofactor">
    <cofactor evidence="8">
        <name>a divalent metal cation</name>
        <dbReference type="ChEBI" id="CHEBI:60240"/>
    </cofactor>
    <text evidence="8">Binds 1 divalent metal cation per subunit.</text>
</comment>
<dbReference type="InterPro" id="IPR006680">
    <property type="entry name" value="Amidohydro-rel"/>
</dbReference>
<dbReference type="InterPro" id="IPR003764">
    <property type="entry name" value="GlcNAc_6-P_deAcase"/>
</dbReference>
<evidence type="ECO:0000259" key="9">
    <source>
        <dbReference type="Pfam" id="PF01979"/>
    </source>
</evidence>
<dbReference type="EMBL" id="FOLL01000003">
    <property type="protein sequence ID" value="SFB99532.1"/>
    <property type="molecule type" value="Genomic_DNA"/>
</dbReference>
<evidence type="ECO:0000256" key="1">
    <source>
        <dbReference type="ARBA" id="ARBA00010716"/>
    </source>
</evidence>
<feature type="binding site" evidence="7">
    <location>
        <position position="139"/>
    </location>
    <ligand>
        <name>substrate</name>
    </ligand>
</feature>
<gene>
    <name evidence="10" type="ORF">SAMN05421747_1036</name>
</gene>
<feature type="binding site" evidence="7">
    <location>
        <position position="249"/>
    </location>
    <ligand>
        <name>substrate</name>
    </ligand>
</feature>
<comment type="similarity">
    <text evidence="1 5">Belongs to the metallo-dependent hydrolases superfamily. NagA family.</text>
</comment>
<dbReference type="InterPro" id="IPR011059">
    <property type="entry name" value="Metal-dep_hydrolase_composite"/>
</dbReference>
<accession>A0A1I1FKL4</accession>
<proteinExistence type="inferred from homology"/>
<feature type="domain" description="Amidohydrolase-related" evidence="9">
    <location>
        <begin position="53"/>
        <end position="366"/>
    </location>
</feature>
<protein>
    <submittedName>
        <fullName evidence="10">N-acetylglucosamine-6-phosphate deacetylase</fullName>
    </submittedName>
</protein>
<feature type="active site" description="Proton donor/acceptor" evidence="6">
    <location>
        <position position="271"/>
    </location>
</feature>
<feature type="binding site" evidence="8">
    <location>
        <position position="193"/>
    </location>
    <ligand>
        <name>Zn(2+)</name>
        <dbReference type="ChEBI" id="CHEBI:29105"/>
    </ligand>
</feature>
<evidence type="ECO:0000256" key="3">
    <source>
        <dbReference type="ARBA" id="ARBA00022801"/>
    </source>
</evidence>
<dbReference type="GO" id="GO:0006046">
    <property type="term" value="P:N-acetylglucosamine catabolic process"/>
    <property type="evidence" value="ECO:0007669"/>
    <property type="project" value="TreeGrafter"/>
</dbReference>
<dbReference type="Gene3D" id="3.20.20.140">
    <property type="entry name" value="Metal-dependent hydrolases"/>
    <property type="match status" value="1"/>
</dbReference>